<sequence>MHIPSPLKVHSPMFPDYEKTS</sequence>
<reference evidence="1" key="2">
    <citation type="journal article" date="2015" name="Fish Shellfish Immunol.">
        <title>Early steps in the European eel (Anguilla anguilla)-Vibrio vulnificus interaction in the gills: Role of the RtxA13 toxin.</title>
        <authorList>
            <person name="Callol A."/>
            <person name="Pajuelo D."/>
            <person name="Ebbesson L."/>
            <person name="Teles M."/>
            <person name="MacKenzie S."/>
            <person name="Amaro C."/>
        </authorList>
    </citation>
    <scope>NUCLEOTIDE SEQUENCE</scope>
</reference>
<organism evidence="1">
    <name type="scientific">Anguilla anguilla</name>
    <name type="common">European freshwater eel</name>
    <name type="synonym">Muraena anguilla</name>
    <dbReference type="NCBI Taxonomy" id="7936"/>
    <lineage>
        <taxon>Eukaryota</taxon>
        <taxon>Metazoa</taxon>
        <taxon>Chordata</taxon>
        <taxon>Craniata</taxon>
        <taxon>Vertebrata</taxon>
        <taxon>Euteleostomi</taxon>
        <taxon>Actinopterygii</taxon>
        <taxon>Neopterygii</taxon>
        <taxon>Teleostei</taxon>
        <taxon>Anguilliformes</taxon>
        <taxon>Anguillidae</taxon>
        <taxon>Anguilla</taxon>
    </lineage>
</organism>
<accession>A0A0E9TE50</accession>
<dbReference type="EMBL" id="GBXM01043260">
    <property type="protein sequence ID" value="JAH65317.1"/>
    <property type="molecule type" value="Transcribed_RNA"/>
</dbReference>
<dbReference type="AlphaFoldDB" id="A0A0E9TE50"/>
<protein>
    <submittedName>
        <fullName evidence="1">Uncharacterized protein</fullName>
    </submittedName>
</protein>
<dbReference type="EMBL" id="GBXM01057387">
    <property type="protein sequence ID" value="JAH51190.1"/>
    <property type="molecule type" value="Transcribed_RNA"/>
</dbReference>
<proteinExistence type="predicted"/>
<name>A0A0E9TE50_ANGAN</name>
<evidence type="ECO:0000313" key="1">
    <source>
        <dbReference type="EMBL" id="JAH51190.1"/>
    </source>
</evidence>
<reference evidence="1" key="1">
    <citation type="submission" date="2014-11" db="EMBL/GenBank/DDBJ databases">
        <authorList>
            <person name="Amaro Gonzalez C."/>
        </authorList>
    </citation>
    <scope>NUCLEOTIDE SEQUENCE</scope>
</reference>